<evidence type="ECO:0000256" key="2">
    <source>
        <dbReference type="ARBA" id="ARBA00022679"/>
    </source>
</evidence>
<comment type="similarity">
    <text evidence="1">Belongs to the KptA/TPT1 family.</text>
</comment>
<protein>
    <submittedName>
        <fullName evidence="4">RNA 2'-phosphotransferase</fullName>
    </submittedName>
</protein>
<name>A0A350P7X6_9ALTE</name>
<keyword evidence="2 4" id="KW-0808">Transferase</keyword>
<dbReference type="EMBL" id="DNAN01000593">
    <property type="protein sequence ID" value="HAW77393.1"/>
    <property type="molecule type" value="Genomic_DNA"/>
</dbReference>
<evidence type="ECO:0000313" key="4">
    <source>
        <dbReference type="EMBL" id="HAW77393.1"/>
    </source>
</evidence>
<comment type="caution">
    <text evidence="4">The sequence shown here is derived from an EMBL/GenBank/DDBJ whole genome shotgun (WGS) entry which is preliminary data.</text>
</comment>
<feature type="non-terminal residue" evidence="4">
    <location>
        <position position="1"/>
    </location>
</feature>
<organism evidence="4 5">
    <name type="scientific">Alteromonas australica</name>
    <dbReference type="NCBI Taxonomy" id="589873"/>
    <lineage>
        <taxon>Bacteria</taxon>
        <taxon>Pseudomonadati</taxon>
        <taxon>Pseudomonadota</taxon>
        <taxon>Gammaproteobacteria</taxon>
        <taxon>Alteromonadales</taxon>
        <taxon>Alteromonadaceae</taxon>
        <taxon>Alteromonas/Salinimonas group</taxon>
        <taxon>Alteromonas</taxon>
    </lineage>
</organism>
<dbReference type="AlphaFoldDB" id="A0A350P7X6"/>
<dbReference type="InterPro" id="IPR002745">
    <property type="entry name" value="Ptrans_KptA/Tpt1"/>
</dbReference>
<dbReference type="GO" id="GO:0000215">
    <property type="term" value="F:tRNA 2'-phosphotransferase activity"/>
    <property type="evidence" value="ECO:0007669"/>
    <property type="project" value="TreeGrafter"/>
</dbReference>
<evidence type="ECO:0000256" key="3">
    <source>
        <dbReference type="ARBA" id="ARBA00023027"/>
    </source>
</evidence>
<evidence type="ECO:0000313" key="5">
    <source>
        <dbReference type="Proteomes" id="UP000263517"/>
    </source>
</evidence>
<sequence length="128" mass="14462">HKMIEVSDKRRHEIHHGKIRALYGHSVSQKFVKICSKPPDILYHGTLPEFAKTIKQEGLRPMGRQYAHLSVDRETAFQVGLRKGPTPVVLKIEAVNAYQAGTAFYEGNKNVWLADFVGPEHIYEGSHG</sequence>
<dbReference type="Gene3D" id="3.20.170.30">
    <property type="match status" value="1"/>
</dbReference>
<dbReference type="PANTHER" id="PTHR12684">
    <property type="entry name" value="PUTATIVE PHOSPHOTRANSFERASE"/>
    <property type="match status" value="1"/>
</dbReference>
<dbReference type="SUPFAM" id="SSF56399">
    <property type="entry name" value="ADP-ribosylation"/>
    <property type="match status" value="1"/>
</dbReference>
<evidence type="ECO:0000256" key="1">
    <source>
        <dbReference type="ARBA" id="ARBA00009836"/>
    </source>
</evidence>
<dbReference type="Pfam" id="PF01885">
    <property type="entry name" value="PTS_2-RNA"/>
    <property type="match status" value="1"/>
</dbReference>
<reference evidence="4 5" key="1">
    <citation type="journal article" date="2018" name="Nat. Biotechnol.">
        <title>A standardized bacterial taxonomy based on genome phylogeny substantially revises the tree of life.</title>
        <authorList>
            <person name="Parks D.H."/>
            <person name="Chuvochina M."/>
            <person name="Waite D.W."/>
            <person name="Rinke C."/>
            <person name="Skarshewski A."/>
            <person name="Chaumeil P.A."/>
            <person name="Hugenholtz P."/>
        </authorList>
    </citation>
    <scope>NUCLEOTIDE SEQUENCE [LARGE SCALE GENOMIC DNA]</scope>
    <source>
        <strain evidence="4">UBA11978</strain>
    </source>
</reference>
<accession>A0A350P7X6</accession>
<keyword evidence="3" id="KW-0520">NAD</keyword>
<proteinExistence type="inferred from homology"/>
<gene>
    <name evidence="4" type="ORF">DCW74_16875</name>
</gene>
<dbReference type="InterPro" id="IPR042081">
    <property type="entry name" value="RNA_2'-PTrans_C"/>
</dbReference>
<dbReference type="GO" id="GO:0008033">
    <property type="term" value="P:tRNA processing"/>
    <property type="evidence" value="ECO:0007669"/>
    <property type="project" value="TreeGrafter"/>
</dbReference>
<dbReference type="PANTHER" id="PTHR12684:SF2">
    <property type="entry name" value="TRNA 2'-PHOSPHOTRANSFERASE 1"/>
    <property type="match status" value="1"/>
</dbReference>
<dbReference type="Proteomes" id="UP000263517">
    <property type="component" value="Unassembled WGS sequence"/>
</dbReference>